<keyword evidence="4" id="KW-0378">Hydrolase</keyword>
<dbReference type="SMART" id="SM00020">
    <property type="entry name" value="Tryp_SPc"/>
    <property type="match status" value="1"/>
</dbReference>
<dbReference type="AlphaFoldDB" id="A0AAE1QHS2"/>
<keyword evidence="2" id="KW-0964">Secreted</keyword>
<keyword evidence="4" id="KW-0720">Serine protease</keyword>
<dbReference type="PANTHER" id="PTHR24252">
    <property type="entry name" value="ACROSIN-RELATED"/>
    <property type="match status" value="1"/>
</dbReference>
<evidence type="ECO:0000259" key="6">
    <source>
        <dbReference type="PROSITE" id="PS50240"/>
    </source>
</evidence>
<dbReference type="CDD" id="cd00190">
    <property type="entry name" value="Tryp_SPc"/>
    <property type="match status" value="1"/>
</dbReference>
<dbReference type="PRINTS" id="PR00722">
    <property type="entry name" value="CHYMOTRYPSIN"/>
</dbReference>
<evidence type="ECO:0000313" key="7">
    <source>
        <dbReference type="EMBL" id="KAK4326955.1"/>
    </source>
</evidence>
<evidence type="ECO:0000256" key="5">
    <source>
        <dbReference type="SAM" id="MobiDB-lite"/>
    </source>
</evidence>
<evidence type="ECO:0000256" key="3">
    <source>
        <dbReference type="ARBA" id="ARBA00023157"/>
    </source>
</evidence>
<comment type="subcellular location">
    <subcellularLocation>
        <location evidence="1">Secreted</location>
    </subcellularLocation>
</comment>
<sequence>MVHLFLGDGGYSSSNSVINEDNRPEPVTTQPPPPPTTTQPPPTTTQPITVPPVTVPPTTVPPTTVPPTTIPPTTVPPTTVLPTTVLPTTVPPVTVPATTVPSVTVPPTTVPPTTQPPTPSPTTNASCSPINVYCPNCGTAPLVNVTGYNRIVNGAPATQGEFPYQVQVVPTISGSQYSCGGSIIKLKWILTAAHCFFDDSGVKASSVSVLAGDIAENNLNQLPVKTFIIHENYSDGGGKLTNDVALIELSSNITFSARLQPICLAHESDINYSGLAVATGWGALTEGGSSPSILQEVALNLITTGSCASQVTIPDDQNQVVCALTPNKDTCQGDSGGPLVVQLCDGRWAQIGITSYGVGCARPNNPGVYAKVPFFTDWISNKTGGTGC</sequence>
<dbReference type="InterPro" id="IPR033116">
    <property type="entry name" value="TRYPSIN_SER"/>
</dbReference>
<reference evidence="7" key="1">
    <citation type="submission" date="2023-11" db="EMBL/GenBank/DDBJ databases">
        <title>Genome assemblies of two species of porcelain crab, Petrolisthes cinctipes and Petrolisthes manimaculis (Anomura: Porcellanidae).</title>
        <authorList>
            <person name="Angst P."/>
        </authorList>
    </citation>
    <scope>NUCLEOTIDE SEQUENCE</scope>
    <source>
        <strain evidence="7">PB745_02</strain>
        <tissue evidence="7">Gill</tissue>
    </source>
</reference>
<dbReference type="FunFam" id="2.40.10.10:FF:000047">
    <property type="entry name" value="Trypsin eta"/>
    <property type="match status" value="1"/>
</dbReference>
<dbReference type="Proteomes" id="UP001292094">
    <property type="component" value="Unassembled WGS sequence"/>
</dbReference>
<keyword evidence="3" id="KW-1015">Disulfide bond</keyword>
<comment type="caution">
    <text evidence="7">The sequence shown here is derived from an EMBL/GenBank/DDBJ whole genome shotgun (WGS) entry which is preliminary data.</text>
</comment>
<evidence type="ECO:0000256" key="1">
    <source>
        <dbReference type="ARBA" id="ARBA00004613"/>
    </source>
</evidence>
<dbReference type="GO" id="GO:0016485">
    <property type="term" value="P:protein processing"/>
    <property type="evidence" value="ECO:0007669"/>
    <property type="project" value="UniProtKB-ARBA"/>
</dbReference>
<dbReference type="GO" id="GO:0005576">
    <property type="term" value="C:extracellular region"/>
    <property type="evidence" value="ECO:0007669"/>
    <property type="project" value="UniProtKB-SubCell"/>
</dbReference>
<accession>A0AAE1QHS2</accession>
<gene>
    <name evidence="7" type="ORF">Pmani_002558</name>
</gene>
<dbReference type="InterPro" id="IPR001254">
    <property type="entry name" value="Trypsin_dom"/>
</dbReference>
<dbReference type="PROSITE" id="PS00135">
    <property type="entry name" value="TRYPSIN_SER"/>
    <property type="match status" value="1"/>
</dbReference>
<proteinExistence type="predicted"/>
<organism evidence="7 8">
    <name type="scientific">Petrolisthes manimaculis</name>
    <dbReference type="NCBI Taxonomy" id="1843537"/>
    <lineage>
        <taxon>Eukaryota</taxon>
        <taxon>Metazoa</taxon>
        <taxon>Ecdysozoa</taxon>
        <taxon>Arthropoda</taxon>
        <taxon>Crustacea</taxon>
        <taxon>Multicrustacea</taxon>
        <taxon>Malacostraca</taxon>
        <taxon>Eumalacostraca</taxon>
        <taxon>Eucarida</taxon>
        <taxon>Decapoda</taxon>
        <taxon>Pleocyemata</taxon>
        <taxon>Anomura</taxon>
        <taxon>Galatheoidea</taxon>
        <taxon>Porcellanidae</taxon>
        <taxon>Petrolisthes</taxon>
    </lineage>
</organism>
<dbReference type="EMBL" id="JAWZYT010000180">
    <property type="protein sequence ID" value="KAK4326955.1"/>
    <property type="molecule type" value="Genomic_DNA"/>
</dbReference>
<evidence type="ECO:0000256" key="4">
    <source>
        <dbReference type="RuleBase" id="RU363034"/>
    </source>
</evidence>
<dbReference type="Gene3D" id="2.40.10.10">
    <property type="entry name" value="Trypsin-like serine proteases"/>
    <property type="match status" value="1"/>
</dbReference>
<feature type="domain" description="Peptidase S1" evidence="6">
    <location>
        <begin position="151"/>
        <end position="384"/>
    </location>
</feature>
<dbReference type="PROSITE" id="PS00134">
    <property type="entry name" value="TRYPSIN_HIS"/>
    <property type="match status" value="1"/>
</dbReference>
<evidence type="ECO:0000256" key="2">
    <source>
        <dbReference type="ARBA" id="ARBA00022525"/>
    </source>
</evidence>
<dbReference type="PANTHER" id="PTHR24252:SF7">
    <property type="entry name" value="HYALIN"/>
    <property type="match status" value="1"/>
</dbReference>
<keyword evidence="8" id="KW-1185">Reference proteome</keyword>
<dbReference type="SUPFAM" id="SSF50494">
    <property type="entry name" value="Trypsin-like serine proteases"/>
    <property type="match status" value="1"/>
</dbReference>
<protein>
    <recommendedName>
        <fullName evidence="6">Peptidase S1 domain-containing protein</fullName>
    </recommendedName>
</protein>
<feature type="region of interest" description="Disordered" evidence="5">
    <location>
        <begin position="1"/>
        <end position="76"/>
    </location>
</feature>
<dbReference type="InterPro" id="IPR001314">
    <property type="entry name" value="Peptidase_S1A"/>
</dbReference>
<dbReference type="InterPro" id="IPR018114">
    <property type="entry name" value="TRYPSIN_HIS"/>
</dbReference>
<dbReference type="Pfam" id="PF00089">
    <property type="entry name" value="Trypsin"/>
    <property type="match status" value="1"/>
</dbReference>
<dbReference type="GO" id="GO:0004252">
    <property type="term" value="F:serine-type endopeptidase activity"/>
    <property type="evidence" value="ECO:0007669"/>
    <property type="project" value="InterPro"/>
</dbReference>
<keyword evidence="4" id="KW-0645">Protease</keyword>
<dbReference type="InterPro" id="IPR009003">
    <property type="entry name" value="Peptidase_S1_PA"/>
</dbReference>
<dbReference type="PROSITE" id="PS50240">
    <property type="entry name" value="TRYPSIN_DOM"/>
    <property type="match status" value="1"/>
</dbReference>
<name>A0AAE1QHS2_9EUCA</name>
<dbReference type="InterPro" id="IPR043504">
    <property type="entry name" value="Peptidase_S1_PA_chymotrypsin"/>
</dbReference>
<evidence type="ECO:0000313" key="8">
    <source>
        <dbReference type="Proteomes" id="UP001292094"/>
    </source>
</evidence>
<feature type="compositionally biased region" description="Pro residues" evidence="5">
    <location>
        <begin position="29"/>
        <end position="75"/>
    </location>
</feature>